<keyword evidence="2" id="KW-1185">Reference proteome</keyword>
<reference evidence="3" key="1">
    <citation type="submission" date="2025-08" db="UniProtKB">
        <authorList>
            <consortium name="RefSeq"/>
        </authorList>
    </citation>
    <scope>IDENTIFICATION</scope>
    <source>
        <tissue evidence="3">Cell line</tissue>
    </source>
</reference>
<protein>
    <submittedName>
        <fullName evidence="3">Uncharacterized protein</fullName>
    </submittedName>
</protein>
<name>A0ABM5AVS1_VULVU</name>
<evidence type="ECO:0000313" key="2">
    <source>
        <dbReference type="Proteomes" id="UP001652641"/>
    </source>
</evidence>
<dbReference type="RefSeq" id="XP_072618884.1">
    <property type="nucleotide sequence ID" value="XM_072762783.1"/>
</dbReference>
<gene>
    <name evidence="3" type="primary">LOC140599590</name>
</gene>
<evidence type="ECO:0000256" key="1">
    <source>
        <dbReference type="SAM" id="MobiDB-lite"/>
    </source>
</evidence>
<proteinExistence type="predicted"/>
<organism evidence="2 3">
    <name type="scientific">Vulpes vulpes</name>
    <name type="common">Red fox</name>
    <dbReference type="NCBI Taxonomy" id="9627"/>
    <lineage>
        <taxon>Eukaryota</taxon>
        <taxon>Metazoa</taxon>
        <taxon>Chordata</taxon>
        <taxon>Craniata</taxon>
        <taxon>Vertebrata</taxon>
        <taxon>Euteleostomi</taxon>
        <taxon>Mammalia</taxon>
        <taxon>Eutheria</taxon>
        <taxon>Laurasiatheria</taxon>
        <taxon>Carnivora</taxon>
        <taxon>Caniformia</taxon>
        <taxon>Canidae</taxon>
        <taxon>Vulpes</taxon>
    </lineage>
</organism>
<dbReference type="Proteomes" id="UP001652641">
    <property type="component" value="Chromosome 7"/>
</dbReference>
<sequence>MSHSGAPIEGLKKKCKCQLQPDFRDSQILSWRDDFPVRGTVLISSGIARTVDPQELDLVKAGNSRQCQSTFSSEGHTITRKPVSWDRNLEEAADARPPAPGEQGPCLPRSALLAGSRREPGTETVLNSQVPKSYPPGRSGATEETPRHANRKPRHWTRLRGLGNCEG</sequence>
<dbReference type="GeneID" id="140599590"/>
<feature type="compositionally biased region" description="Polar residues" evidence="1">
    <location>
        <begin position="67"/>
        <end position="76"/>
    </location>
</feature>
<evidence type="ECO:0000313" key="3">
    <source>
        <dbReference type="RefSeq" id="XP_072618884.1"/>
    </source>
</evidence>
<feature type="compositionally biased region" description="Basic and acidic residues" evidence="1">
    <location>
        <begin position="83"/>
        <end position="94"/>
    </location>
</feature>
<accession>A0ABM5AVS1</accession>
<feature type="compositionally biased region" description="Basic residues" evidence="1">
    <location>
        <begin position="148"/>
        <end position="158"/>
    </location>
</feature>
<feature type="region of interest" description="Disordered" evidence="1">
    <location>
        <begin position="67"/>
        <end position="167"/>
    </location>
</feature>